<feature type="non-terminal residue" evidence="1">
    <location>
        <position position="106"/>
    </location>
</feature>
<name>A0A5J9SWJ2_9POAL</name>
<comment type="caution">
    <text evidence="1">The sequence shown here is derived from an EMBL/GenBank/DDBJ whole genome shotgun (WGS) entry which is preliminary data.</text>
</comment>
<dbReference type="GO" id="GO:0004674">
    <property type="term" value="F:protein serine/threonine kinase activity"/>
    <property type="evidence" value="ECO:0007669"/>
    <property type="project" value="InterPro"/>
</dbReference>
<accession>A0A5J9SWJ2</accession>
<evidence type="ECO:0000313" key="2">
    <source>
        <dbReference type="Proteomes" id="UP000324897"/>
    </source>
</evidence>
<protein>
    <submittedName>
        <fullName evidence="1">Uncharacterized protein</fullName>
    </submittedName>
</protein>
<dbReference type="InterPro" id="IPR038980">
    <property type="entry name" value="ATM_plant"/>
</dbReference>
<dbReference type="Gramene" id="TVU03368">
    <property type="protein sequence ID" value="TVU03368"/>
    <property type="gene ID" value="EJB05_51095"/>
</dbReference>
<organism evidence="1 2">
    <name type="scientific">Eragrostis curvula</name>
    <name type="common">weeping love grass</name>
    <dbReference type="NCBI Taxonomy" id="38414"/>
    <lineage>
        <taxon>Eukaryota</taxon>
        <taxon>Viridiplantae</taxon>
        <taxon>Streptophyta</taxon>
        <taxon>Embryophyta</taxon>
        <taxon>Tracheophyta</taxon>
        <taxon>Spermatophyta</taxon>
        <taxon>Magnoliopsida</taxon>
        <taxon>Liliopsida</taxon>
        <taxon>Poales</taxon>
        <taxon>Poaceae</taxon>
        <taxon>PACMAD clade</taxon>
        <taxon>Chloridoideae</taxon>
        <taxon>Eragrostideae</taxon>
        <taxon>Eragrostidinae</taxon>
        <taxon>Eragrostis</taxon>
    </lineage>
</organism>
<dbReference type="EMBL" id="RWGY01000188">
    <property type="protein sequence ID" value="TVU03368.1"/>
    <property type="molecule type" value="Genomic_DNA"/>
</dbReference>
<dbReference type="PANTHER" id="PTHR37079">
    <property type="entry name" value="SERINE/THREONINE-PROTEIN KINASE ATM"/>
    <property type="match status" value="1"/>
</dbReference>
<reference evidence="1 2" key="1">
    <citation type="journal article" date="2019" name="Sci. Rep.">
        <title>A high-quality genome of Eragrostis curvula grass provides insights into Poaceae evolution and supports new strategies to enhance forage quality.</title>
        <authorList>
            <person name="Carballo J."/>
            <person name="Santos B.A.C.M."/>
            <person name="Zappacosta D."/>
            <person name="Garbus I."/>
            <person name="Selva J.P."/>
            <person name="Gallo C.A."/>
            <person name="Diaz A."/>
            <person name="Albertini E."/>
            <person name="Caccamo M."/>
            <person name="Echenique V."/>
        </authorList>
    </citation>
    <scope>NUCLEOTIDE SEQUENCE [LARGE SCALE GENOMIC DNA]</scope>
    <source>
        <strain evidence="2">cv. Victoria</strain>
        <tissue evidence="1">Leaf</tissue>
    </source>
</reference>
<dbReference type="Proteomes" id="UP000324897">
    <property type="component" value="Unassembled WGS sequence"/>
</dbReference>
<evidence type="ECO:0000313" key="1">
    <source>
        <dbReference type="EMBL" id="TVU03368.1"/>
    </source>
</evidence>
<dbReference type="GO" id="GO:0006974">
    <property type="term" value="P:DNA damage response"/>
    <property type="evidence" value="ECO:0007669"/>
    <property type="project" value="InterPro"/>
</dbReference>
<sequence>MCGIPLSRHFRCLATTTLLEQFIHHFCQKIHGVCKYLKQFPSPSALYFTACYFSRIGFQGDYPILFIRKNLLRSALELVNSKEFSLLNEQNVVIIPEVIFSLVLVF</sequence>
<keyword evidence="2" id="KW-1185">Reference proteome</keyword>
<gene>
    <name evidence="1" type="ORF">EJB05_51095</name>
</gene>
<dbReference type="PANTHER" id="PTHR37079:SF4">
    <property type="entry name" value="SERINE_THREONINE-PROTEIN KINASE ATM"/>
    <property type="match status" value="1"/>
</dbReference>
<proteinExistence type="predicted"/>
<dbReference type="AlphaFoldDB" id="A0A5J9SWJ2"/>